<keyword evidence="5 6" id="KW-0234">DNA repair</keyword>
<feature type="region of interest" description="Domain III" evidence="6">
    <location>
        <begin position="154"/>
        <end position="202"/>
    </location>
</feature>
<dbReference type="GO" id="GO:0009378">
    <property type="term" value="F:four-way junction helicase activity"/>
    <property type="evidence" value="ECO:0007669"/>
    <property type="project" value="InterPro"/>
</dbReference>
<evidence type="ECO:0000256" key="2">
    <source>
        <dbReference type="ARBA" id="ARBA00022763"/>
    </source>
</evidence>
<dbReference type="NCBIfam" id="TIGR00084">
    <property type="entry name" value="ruvA"/>
    <property type="match status" value="1"/>
</dbReference>
<dbReference type="SUPFAM" id="SSF47781">
    <property type="entry name" value="RuvA domain 2-like"/>
    <property type="match status" value="1"/>
</dbReference>
<feature type="domain" description="Helix-hairpin-helix DNA-binding motif class 1" evidence="7">
    <location>
        <begin position="108"/>
        <end position="127"/>
    </location>
</feature>
<evidence type="ECO:0000259" key="7">
    <source>
        <dbReference type="SMART" id="SM00278"/>
    </source>
</evidence>
<comment type="subcellular location">
    <subcellularLocation>
        <location evidence="6">Cytoplasm</location>
    </subcellularLocation>
</comment>
<dbReference type="EMBL" id="LN885086">
    <property type="protein sequence ID" value="CUQ66257.1"/>
    <property type="molecule type" value="Genomic_DNA"/>
</dbReference>
<accession>A0A0S4KP68</accession>
<gene>
    <name evidence="6 8" type="primary">ruvA</name>
    <name evidence="8" type="ORF">NITINOP_1282</name>
</gene>
<dbReference type="OrthoDB" id="5293449at2"/>
<comment type="subunit">
    <text evidence="6">Homotetramer. Forms an RuvA(8)-RuvB(12)-Holliday junction (HJ) complex. HJ DNA is sandwiched between 2 RuvA tetramers; dsDNA enters through RuvA and exits via RuvB. An RuvB hexamer assembles on each DNA strand where it exits the tetramer. Each RuvB hexamer is contacted by two RuvA subunits (via domain III) on 2 adjacent RuvB subunits; this complex drives branch migration. In the full resolvosome a probable DNA-RuvA(4)-RuvB(12)-RuvC(2) complex forms which resolves the HJ.</text>
</comment>
<dbReference type="InterPro" id="IPR010994">
    <property type="entry name" value="RuvA_2-like"/>
</dbReference>
<dbReference type="Gene3D" id="1.10.150.20">
    <property type="entry name" value="5' to 3' exonuclease, C-terminal subdomain"/>
    <property type="match status" value="1"/>
</dbReference>
<sequence length="202" mass="21754">MIAFLTGKLIFKAPTHLTLDVQGVGYEVHIPLSTYYALPNLNETVALNVHTHLREDAIQLFGFLSPREKDSFLLLTTVTGIGPKLALNVLSSMPITDLLCAIRTEDVEKLATIPGIGKKSAGRIALELKDKVGKVESASGETPAPQTAETGGFFDDALSALVNLGYRPHDVKEALRRVTKTSAGPLPLTNLIREGLKELARG</sequence>
<dbReference type="GO" id="GO:0006310">
    <property type="term" value="P:DNA recombination"/>
    <property type="evidence" value="ECO:0007669"/>
    <property type="project" value="UniProtKB-UniRule"/>
</dbReference>
<dbReference type="Gene3D" id="2.40.50.140">
    <property type="entry name" value="Nucleic acid-binding proteins"/>
    <property type="match status" value="1"/>
</dbReference>
<dbReference type="SMART" id="SM00278">
    <property type="entry name" value="HhH1"/>
    <property type="match status" value="2"/>
</dbReference>
<dbReference type="InterPro" id="IPR013849">
    <property type="entry name" value="DNA_helicase_Holl-junc_RuvA_I"/>
</dbReference>
<dbReference type="GO" id="GO:0005524">
    <property type="term" value="F:ATP binding"/>
    <property type="evidence" value="ECO:0007669"/>
    <property type="project" value="InterPro"/>
</dbReference>
<keyword evidence="8" id="KW-0378">Hydrolase</keyword>
<evidence type="ECO:0000256" key="6">
    <source>
        <dbReference type="HAMAP-Rule" id="MF_00031"/>
    </source>
</evidence>
<protein>
    <recommendedName>
        <fullName evidence="6">Holliday junction branch migration complex subunit RuvA</fullName>
    </recommendedName>
</protein>
<evidence type="ECO:0000256" key="3">
    <source>
        <dbReference type="ARBA" id="ARBA00023125"/>
    </source>
</evidence>
<dbReference type="GO" id="GO:0048476">
    <property type="term" value="C:Holliday junction resolvase complex"/>
    <property type="evidence" value="ECO:0007669"/>
    <property type="project" value="UniProtKB-UniRule"/>
</dbReference>
<dbReference type="KEGG" id="nio:NITINOP_1282"/>
<dbReference type="Pfam" id="PF07499">
    <property type="entry name" value="RuvA_C"/>
    <property type="match status" value="1"/>
</dbReference>
<dbReference type="Pfam" id="PF14520">
    <property type="entry name" value="HHH_5"/>
    <property type="match status" value="1"/>
</dbReference>
<keyword evidence="4 6" id="KW-0233">DNA recombination</keyword>
<comment type="domain">
    <text evidence="6">Has three domains with a flexible linker between the domains II and III and assumes an 'L' shape. Domain III is highly mobile and contacts RuvB.</text>
</comment>
<dbReference type="InterPro" id="IPR011114">
    <property type="entry name" value="RuvA_C"/>
</dbReference>
<comment type="caution">
    <text evidence="6">Lacks conserved residue(s) required for the propagation of feature annotation.</text>
</comment>
<reference evidence="9" key="1">
    <citation type="submission" date="2015-09" db="EMBL/GenBank/DDBJ databases">
        <authorList>
            <person name="Daims H."/>
        </authorList>
    </citation>
    <scope>NUCLEOTIDE SEQUENCE [LARGE SCALE GENOMIC DNA]</scope>
</reference>
<dbReference type="SUPFAM" id="SSF50249">
    <property type="entry name" value="Nucleic acid-binding proteins"/>
    <property type="match status" value="1"/>
</dbReference>
<evidence type="ECO:0000256" key="5">
    <source>
        <dbReference type="ARBA" id="ARBA00023204"/>
    </source>
</evidence>
<feature type="domain" description="Helix-hairpin-helix DNA-binding motif class 1" evidence="7">
    <location>
        <begin position="73"/>
        <end position="92"/>
    </location>
</feature>
<dbReference type="GO" id="GO:0006281">
    <property type="term" value="P:DNA repair"/>
    <property type="evidence" value="ECO:0007669"/>
    <property type="project" value="UniProtKB-UniRule"/>
</dbReference>
<dbReference type="InterPro" id="IPR000085">
    <property type="entry name" value="RuvA"/>
</dbReference>
<dbReference type="InterPro" id="IPR012340">
    <property type="entry name" value="NA-bd_OB-fold"/>
</dbReference>
<keyword evidence="2 6" id="KW-0227">DNA damage</keyword>
<keyword evidence="8" id="KW-0347">Helicase</keyword>
<keyword evidence="8" id="KW-0547">Nucleotide-binding</keyword>
<dbReference type="HAMAP" id="MF_00031">
    <property type="entry name" value="DNA_HJ_migration_RuvA"/>
    <property type="match status" value="1"/>
</dbReference>
<evidence type="ECO:0000256" key="1">
    <source>
        <dbReference type="ARBA" id="ARBA00022490"/>
    </source>
</evidence>
<keyword evidence="8" id="KW-0067">ATP-binding</keyword>
<dbReference type="CDD" id="cd14332">
    <property type="entry name" value="UBA_RuvA_C"/>
    <property type="match status" value="1"/>
</dbReference>
<dbReference type="Pfam" id="PF01330">
    <property type="entry name" value="RuvA_N"/>
    <property type="match status" value="1"/>
</dbReference>
<comment type="similarity">
    <text evidence="6">Belongs to the RuvA family.</text>
</comment>
<dbReference type="GO" id="GO:0005737">
    <property type="term" value="C:cytoplasm"/>
    <property type="evidence" value="ECO:0007669"/>
    <property type="project" value="UniProtKB-SubCell"/>
</dbReference>
<dbReference type="GO" id="GO:0016787">
    <property type="term" value="F:hydrolase activity"/>
    <property type="evidence" value="ECO:0007669"/>
    <property type="project" value="UniProtKB-KW"/>
</dbReference>
<dbReference type="STRING" id="1715989.NITINOP_1282"/>
<dbReference type="AlphaFoldDB" id="A0A0S4KP68"/>
<dbReference type="RefSeq" id="WP_062484178.1">
    <property type="nucleotide sequence ID" value="NZ_LN885086.1"/>
</dbReference>
<evidence type="ECO:0000256" key="4">
    <source>
        <dbReference type="ARBA" id="ARBA00023172"/>
    </source>
</evidence>
<keyword evidence="1 6" id="KW-0963">Cytoplasm</keyword>
<name>A0A0S4KP68_9BACT</name>
<comment type="function">
    <text evidence="6">The RuvA-RuvB-RuvC complex processes Holliday junction (HJ) DNA during genetic recombination and DNA repair, while the RuvA-RuvB complex plays an important role in the rescue of blocked DNA replication forks via replication fork reversal (RFR). RuvA specifically binds to HJ cruciform DNA, conferring on it an open structure. The RuvB hexamer acts as an ATP-dependent pump, pulling dsDNA into and through the RuvAB complex. HJ branch migration allows RuvC to scan DNA until it finds its consensus sequence, where it cleaves and resolves the cruciform DNA.</text>
</comment>
<evidence type="ECO:0000313" key="9">
    <source>
        <dbReference type="Proteomes" id="UP000066284"/>
    </source>
</evidence>
<evidence type="ECO:0000313" key="8">
    <source>
        <dbReference type="EMBL" id="CUQ66257.1"/>
    </source>
</evidence>
<dbReference type="Proteomes" id="UP000066284">
    <property type="component" value="Chromosome 1"/>
</dbReference>
<dbReference type="GO" id="GO:0009379">
    <property type="term" value="C:Holliday junction helicase complex"/>
    <property type="evidence" value="ECO:0007669"/>
    <property type="project" value="InterPro"/>
</dbReference>
<organism evidence="8 9">
    <name type="scientific">Candidatus Nitrospira inopinata</name>
    <dbReference type="NCBI Taxonomy" id="1715989"/>
    <lineage>
        <taxon>Bacteria</taxon>
        <taxon>Pseudomonadati</taxon>
        <taxon>Nitrospirota</taxon>
        <taxon>Nitrospiria</taxon>
        <taxon>Nitrospirales</taxon>
        <taxon>Nitrospiraceae</taxon>
        <taxon>Nitrospira</taxon>
    </lineage>
</organism>
<dbReference type="GO" id="GO:0000400">
    <property type="term" value="F:four-way junction DNA binding"/>
    <property type="evidence" value="ECO:0007669"/>
    <property type="project" value="UniProtKB-UniRule"/>
</dbReference>
<keyword evidence="9" id="KW-1185">Reference proteome</keyword>
<proteinExistence type="inferred from homology"/>
<dbReference type="SUPFAM" id="SSF46929">
    <property type="entry name" value="DNA helicase RuvA subunit, C-terminal domain"/>
    <property type="match status" value="1"/>
</dbReference>
<dbReference type="Gene3D" id="1.10.8.10">
    <property type="entry name" value="DNA helicase RuvA subunit, C-terminal domain"/>
    <property type="match status" value="1"/>
</dbReference>
<keyword evidence="3 6" id="KW-0238">DNA-binding</keyword>
<feature type="region of interest" description="Domain I" evidence="6">
    <location>
        <begin position="1"/>
        <end position="64"/>
    </location>
</feature>
<dbReference type="InterPro" id="IPR003583">
    <property type="entry name" value="Hlx-hairpin-Hlx_DNA-bd_motif"/>
</dbReference>
<dbReference type="InterPro" id="IPR036267">
    <property type="entry name" value="RuvA_C_sf"/>
</dbReference>